<sequence length="98" mass="10802">MQGCKKDNRHKQKTSRRGMWDVFCTRRISLPSSPKDYRIRGISGISGNEKDDIANRRSENMSNVGRTDGTGPIDAKVATGTIMNPIASAAATFFIEIV</sequence>
<evidence type="ECO:0000313" key="3">
    <source>
        <dbReference type="Proteomes" id="UP000176445"/>
    </source>
</evidence>
<accession>A0A1F6CJE6</accession>
<organism evidence="2 3">
    <name type="scientific">Candidatus Kaiserbacteria bacterium RIFCSPHIGHO2_01_FULL_54_36b</name>
    <dbReference type="NCBI Taxonomy" id="1798483"/>
    <lineage>
        <taxon>Bacteria</taxon>
        <taxon>Candidatus Kaiseribacteriota</taxon>
    </lineage>
</organism>
<gene>
    <name evidence="2" type="ORF">A2704_04380</name>
</gene>
<evidence type="ECO:0000313" key="2">
    <source>
        <dbReference type="EMBL" id="OGG49384.1"/>
    </source>
</evidence>
<name>A0A1F6CJE6_9BACT</name>
<feature type="region of interest" description="Disordered" evidence="1">
    <location>
        <begin position="40"/>
        <end position="72"/>
    </location>
</feature>
<evidence type="ECO:0000256" key="1">
    <source>
        <dbReference type="SAM" id="MobiDB-lite"/>
    </source>
</evidence>
<reference evidence="2 3" key="1">
    <citation type="journal article" date="2016" name="Nat. Commun.">
        <title>Thousands of microbial genomes shed light on interconnected biogeochemical processes in an aquifer system.</title>
        <authorList>
            <person name="Anantharaman K."/>
            <person name="Brown C.T."/>
            <person name="Hug L.A."/>
            <person name="Sharon I."/>
            <person name="Castelle C.J."/>
            <person name="Probst A.J."/>
            <person name="Thomas B.C."/>
            <person name="Singh A."/>
            <person name="Wilkins M.J."/>
            <person name="Karaoz U."/>
            <person name="Brodie E.L."/>
            <person name="Williams K.H."/>
            <person name="Hubbard S.S."/>
            <person name="Banfield J.F."/>
        </authorList>
    </citation>
    <scope>NUCLEOTIDE SEQUENCE [LARGE SCALE GENOMIC DNA]</scope>
</reference>
<feature type="compositionally biased region" description="Basic and acidic residues" evidence="1">
    <location>
        <begin position="48"/>
        <end position="59"/>
    </location>
</feature>
<protein>
    <submittedName>
        <fullName evidence="2">Uncharacterized protein</fullName>
    </submittedName>
</protein>
<dbReference type="AlphaFoldDB" id="A0A1F6CJE6"/>
<proteinExistence type="predicted"/>
<dbReference type="EMBL" id="MFKW01000075">
    <property type="protein sequence ID" value="OGG49384.1"/>
    <property type="molecule type" value="Genomic_DNA"/>
</dbReference>
<comment type="caution">
    <text evidence="2">The sequence shown here is derived from an EMBL/GenBank/DDBJ whole genome shotgun (WGS) entry which is preliminary data.</text>
</comment>
<dbReference type="Proteomes" id="UP000176445">
    <property type="component" value="Unassembled WGS sequence"/>
</dbReference>